<evidence type="ECO:0000259" key="4">
    <source>
        <dbReference type="PROSITE" id="PS50110"/>
    </source>
</evidence>
<keyword evidence="3" id="KW-0597">Phosphoprotein</keyword>
<evidence type="ECO:0000313" key="7">
    <source>
        <dbReference type="Proteomes" id="UP000886808"/>
    </source>
</evidence>
<name>A0A9D1PI66_9FIRM</name>
<evidence type="ECO:0000313" key="6">
    <source>
        <dbReference type="EMBL" id="HIV62598.1"/>
    </source>
</evidence>
<dbReference type="Proteomes" id="UP000886808">
    <property type="component" value="Unassembled WGS sequence"/>
</dbReference>
<dbReference type="Pfam" id="PF13487">
    <property type="entry name" value="HD_5"/>
    <property type="match status" value="1"/>
</dbReference>
<reference evidence="6" key="2">
    <citation type="submission" date="2021-04" db="EMBL/GenBank/DDBJ databases">
        <authorList>
            <person name="Gilroy R."/>
        </authorList>
    </citation>
    <scope>NUCLEOTIDE SEQUENCE</scope>
    <source>
        <strain evidence="6">CHK193-4272</strain>
    </source>
</reference>
<organism evidence="6 7">
    <name type="scientific">Candidatus Butyricicoccus avistercoris</name>
    <dbReference type="NCBI Taxonomy" id="2838518"/>
    <lineage>
        <taxon>Bacteria</taxon>
        <taxon>Bacillati</taxon>
        <taxon>Bacillota</taxon>
        <taxon>Clostridia</taxon>
        <taxon>Eubacteriales</taxon>
        <taxon>Butyricicoccaceae</taxon>
        <taxon>Butyricicoccus</taxon>
    </lineage>
</organism>
<dbReference type="SMART" id="SM00448">
    <property type="entry name" value="REC"/>
    <property type="match status" value="1"/>
</dbReference>
<dbReference type="InterPro" id="IPR011006">
    <property type="entry name" value="CheY-like_superfamily"/>
</dbReference>
<dbReference type="InterPro" id="IPR037522">
    <property type="entry name" value="HD_GYP_dom"/>
</dbReference>
<dbReference type="SMART" id="SM00471">
    <property type="entry name" value="HDc"/>
    <property type="match status" value="1"/>
</dbReference>
<comment type="caution">
    <text evidence="6">The sequence shown here is derived from an EMBL/GenBank/DDBJ whole genome shotgun (WGS) entry which is preliminary data.</text>
</comment>
<dbReference type="InterPro" id="IPR052020">
    <property type="entry name" value="Cyclic_di-GMP/3'3'-cGAMP_PDE"/>
</dbReference>
<protein>
    <recommendedName>
        <fullName evidence="1">Stage 0 sporulation protein A homolog</fullName>
    </recommendedName>
</protein>
<evidence type="ECO:0000256" key="1">
    <source>
        <dbReference type="ARBA" id="ARBA00018672"/>
    </source>
</evidence>
<gene>
    <name evidence="6" type="ORF">H9746_07140</name>
</gene>
<feature type="domain" description="HD-GYP" evidence="5">
    <location>
        <begin position="157"/>
        <end position="362"/>
    </location>
</feature>
<dbReference type="Gene3D" id="1.10.3210.10">
    <property type="entry name" value="Hypothetical protein af1432"/>
    <property type="match status" value="1"/>
</dbReference>
<dbReference type="PANTHER" id="PTHR45228">
    <property type="entry name" value="CYCLIC DI-GMP PHOSPHODIESTERASE TM_0186-RELATED"/>
    <property type="match status" value="1"/>
</dbReference>
<dbReference type="PROSITE" id="PS51832">
    <property type="entry name" value="HD_GYP"/>
    <property type="match status" value="1"/>
</dbReference>
<dbReference type="InterPro" id="IPR001789">
    <property type="entry name" value="Sig_transdc_resp-reg_receiver"/>
</dbReference>
<feature type="modified residue" description="4-aspartylphosphate" evidence="3">
    <location>
        <position position="63"/>
    </location>
</feature>
<dbReference type="GO" id="GO:0000160">
    <property type="term" value="P:phosphorelay signal transduction system"/>
    <property type="evidence" value="ECO:0007669"/>
    <property type="project" value="InterPro"/>
</dbReference>
<dbReference type="CDD" id="cd00156">
    <property type="entry name" value="REC"/>
    <property type="match status" value="1"/>
</dbReference>
<dbReference type="PANTHER" id="PTHR45228:SF8">
    <property type="entry name" value="TWO-COMPONENT RESPONSE REGULATOR-RELATED"/>
    <property type="match status" value="1"/>
</dbReference>
<dbReference type="InterPro" id="IPR003607">
    <property type="entry name" value="HD/PDEase_dom"/>
</dbReference>
<sequence>MPASNPFNTAPATVLIIDDSPVIHTILKSLFEDTYKIEHAFDGVEGLLKITELSSNICAILLDVMMPRMSGLDVLRKLHALGIPHQIPIFLITSESSSDTTQSAYDLGVMDVINKPFVPYVVKRRVNSVIELFQTKKQLRHVISLQTDKLESQSRTIIDLNYGIVECLATAIEFRSIMSGEHVRRIHDITYYLLRHTALGEGVSQSEIDAISMAAIMHDVGKISIPDSILNKPAKLTKEEFEIMKTHTIKGYELLESIPQMHRLKAYPYALDITRHHHERWDGNGYPDGLKGNEISIWSQVVSIADVYDALVSKRVYKGAVDSRTAIEMILDGQCGVFNPDLLKCFLEAVPEINKLYLPHHQPMAKPKM</sequence>
<dbReference type="Pfam" id="PF00072">
    <property type="entry name" value="Response_reg"/>
    <property type="match status" value="1"/>
</dbReference>
<dbReference type="EMBL" id="DXIE01000039">
    <property type="protein sequence ID" value="HIV62598.1"/>
    <property type="molecule type" value="Genomic_DNA"/>
</dbReference>
<dbReference type="PROSITE" id="PS50110">
    <property type="entry name" value="RESPONSE_REGULATORY"/>
    <property type="match status" value="1"/>
</dbReference>
<dbReference type="CDD" id="cd00077">
    <property type="entry name" value="HDc"/>
    <property type="match status" value="1"/>
</dbReference>
<evidence type="ECO:0000256" key="2">
    <source>
        <dbReference type="ARBA" id="ARBA00024867"/>
    </source>
</evidence>
<dbReference type="SUPFAM" id="SSF52172">
    <property type="entry name" value="CheY-like"/>
    <property type="match status" value="1"/>
</dbReference>
<dbReference type="SUPFAM" id="SSF109604">
    <property type="entry name" value="HD-domain/PDEase-like"/>
    <property type="match status" value="1"/>
</dbReference>
<evidence type="ECO:0000259" key="5">
    <source>
        <dbReference type="PROSITE" id="PS51832"/>
    </source>
</evidence>
<dbReference type="Gene3D" id="3.40.50.2300">
    <property type="match status" value="1"/>
</dbReference>
<comment type="function">
    <text evidence="2">May play the central regulatory role in sporulation. It may be an element of the effector pathway responsible for the activation of sporulation genes in response to nutritional stress. Spo0A may act in concert with spo0H (a sigma factor) to control the expression of some genes that are critical to the sporulation process.</text>
</comment>
<feature type="domain" description="Response regulatory" evidence="4">
    <location>
        <begin position="13"/>
        <end position="130"/>
    </location>
</feature>
<proteinExistence type="predicted"/>
<evidence type="ECO:0000256" key="3">
    <source>
        <dbReference type="PROSITE-ProRule" id="PRU00169"/>
    </source>
</evidence>
<dbReference type="AlphaFoldDB" id="A0A9D1PI66"/>
<reference evidence="6" key="1">
    <citation type="journal article" date="2021" name="PeerJ">
        <title>Extensive microbial diversity within the chicken gut microbiome revealed by metagenomics and culture.</title>
        <authorList>
            <person name="Gilroy R."/>
            <person name="Ravi A."/>
            <person name="Getino M."/>
            <person name="Pursley I."/>
            <person name="Horton D.L."/>
            <person name="Alikhan N.F."/>
            <person name="Baker D."/>
            <person name="Gharbi K."/>
            <person name="Hall N."/>
            <person name="Watson M."/>
            <person name="Adriaenssens E.M."/>
            <person name="Foster-Nyarko E."/>
            <person name="Jarju S."/>
            <person name="Secka A."/>
            <person name="Antonio M."/>
            <person name="Oren A."/>
            <person name="Chaudhuri R.R."/>
            <person name="La Ragione R."/>
            <person name="Hildebrand F."/>
            <person name="Pallen M.J."/>
        </authorList>
    </citation>
    <scope>NUCLEOTIDE SEQUENCE</scope>
    <source>
        <strain evidence="6">CHK193-4272</strain>
    </source>
</reference>
<accession>A0A9D1PI66</accession>